<comment type="caution">
    <text evidence="7">The sequence shown here is derived from an EMBL/GenBank/DDBJ whole genome shotgun (WGS) entry which is preliminary data.</text>
</comment>
<evidence type="ECO:0000256" key="4">
    <source>
        <dbReference type="ARBA" id="ARBA00022679"/>
    </source>
</evidence>
<keyword evidence="4 7" id="KW-0808">Transferase</keyword>
<reference evidence="7 8" key="1">
    <citation type="submission" date="2020-08" db="EMBL/GenBank/DDBJ databases">
        <title>Genomic Encyclopedia of Type Strains, Phase III (KMG-III): the genomes of soil and plant-associated and newly described type strains.</title>
        <authorList>
            <person name="Whitman W."/>
        </authorList>
    </citation>
    <scope>NUCLEOTIDE SEQUENCE [LARGE SCALE GENOMIC DNA]</scope>
    <source>
        <strain evidence="7 8">CECT 3265</strain>
    </source>
</reference>
<gene>
    <name evidence="7" type="ORF">FHS38_004382</name>
</gene>
<keyword evidence="8" id="KW-1185">Reference proteome</keyword>
<dbReference type="GO" id="GO:0008483">
    <property type="term" value="F:transaminase activity"/>
    <property type="evidence" value="ECO:0007669"/>
    <property type="project" value="UniProtKB-KW"/>
</dbReference>
<dbReference type="RefSeq" id="WP_184735845.1">
    <property type="nucleotide sequence ID" value="NZ_BMRW01000007.1"/>
</dbReference>
<feature type="domain" description="Aminotransferase class I/classII large" evidence="6">
    <location>
        <begin position="41"/>
        <end position="324"/>
    </location>
</feature>
<keyword evidence="3 7" id="KW-0032">Aminotransferase</keyword>
<dbReference type="Gene3D" id="3.40.640.10">
    <property type="entry name" value="Type I PLP-dependent aspartate aminotransferase-like (Major domain)"/>
    <property type="match status" value="1"/>
</dbReference>
<dbReference type="AlphaFoldDB" id="A0A7W7LEN3"/>
<dbReference type="Pfam" id="PF00155">
    <property type="entry name" value="Aminotran_1_2"/>
    <property type="match status" value="1"/>
</dbReference>
<dbReference type="GO" id="GO:0006520">
    <property type="term" value="P:amino acid metabolic process"/>
    <property type="evidence" value="ECO:0007669"/>
    <property type="project" value="InterPro"/>
</dbReference>
<dbReference type="InterPro" id="IPR015424">
    <property type="entry name" value="PyrdxlP-dep_Trfase"/>
</dbReference>
<dbReference type="PANTHER" id="PTHR46383:SF1">
    <property type="entry name" value="ASPARTATE AMINOTRANSFERASE"/>
    <property type="match status" value="1"/>
</dbReference>
<organism evidence="7 8">
    <name type="scientific">Streptomyces netropsis</name>
    <name type="common">Streptoverticillium netropsis</name>
    <dbReference type="NCBI Taxonomy" id="55404"/>
    <lineage>
        <taxon>Bacteria</taxon>
        <taxon>Bacillati</taxon>
        <taxon>Actinomycetota</taxon>
        <taxon>Actinomycetes</taxon>
        <taxon>Kitasatosporales</taxon>
        <taxon>Streptomycetaceae</taxon>
        <taxon>Streptomyces</taxon>
    </lineage>
</organism>
<dbReference type="GO" id="GO:0030170">
    <property type="term" value="F:pyridoxal phosphate binding"/>
    <property type="evidence" value="ECO:0007669"/>
    <property type="project" value="InterPro"/>
</dbReference>
<comment type="cofactor">
    <cofactor evidence="1">
        <name>pyridoxal 5'-phosphate</name>
        <dbReference type="ChEBI" id="CHEBI:597326"/>
    </cofactor>
</comment>
<dbReference type="PANTHER" id="PTHR46383">
    <property type="entry name" value="ASPARTATE AMINOTRANSFERASE"/>
    <property type="match status" value="1"/>
</dbReference>
<proteinExistence type="inferred from homology"/>
<dbReference type="SUPFAM" id="SSF53383">
    <property type="entry name" value="PLP-dependent transferases"/>
    <property type="match status" value="1"/>
</dbReference>
<dbReference type="InterPro" id="IPR050596">
    <property type="entry name" value="AspAT/PAT-like"/>
</dbReference>
<dbReference type="EMBL" id="JACHJG010000009">
    <property type="protein sequence ID" value="MBB4888313.1"/>
    <property type="molecule type" value="Genomic_DNA"/>
</dbReference>
<evidence type="ECO:0000313" key="8">
    <source>
        <dbReference type="Proteomes" id="UP000556436"/>
    </source>
</evidence>
<evidence type="ECO:0000313" key="7">
    <source>
        <dbReference type="EMBL" id="MBB4888313.1"/>
    </source>
</evidence>
<evidence type="ECO:0000256" key="3">
    <source>
        <dbReference type="ARBA" id="ARBA00022576"/>
    </source>
</evidence>
<evidence type="ECO:0000256" key="5">
    <source>
        <dbReference type="ARBA" id="ARBA00022898"/>
    </source>
</evidence>
<protein>
    <submittedName>
        <fullName evidence="7">Aspartate/methionine/tyrosine aminotransferase</fullName>
    </submittedName>
</protein>
<dbReference type="InterPro" id="IPR004839">
    <property type="entry name" value="Aminotransferase_I/II_large"/>
</dbReference>
<evidence type="ECO:0000259" key="6">
    <source>
        <dbReference type="Pfam" id="PF00155"/>
    </source>
</evidence>
<name>A0A7W7LEN3_STRNE</name>
<keyword evidence="5" id="KW-0663">Pyridoxal phosphate</keyword>
<dbReference type="Proteomes" id="UP000556436">
    <property type="component" value="Unassembled WGS sequence"/>
</dbReference>
<dbReference type="InterPro" id="IPR015421">
    <property type="entry name" value="PyrdxlP-dep_Trfase_major"/>
</dbReference>
<accession>A0A7W7LEN3</accession>
<sequence>MQASFPPLPALTAPERGLPVLAELAARVAEAAGRTGPEAVGGGSELRAAACGYWARRGLPTEPGDVIAAPGAEPLLLALLAAAGGDVLLTRPCAAGYGPLARLAGRSAYHVPVPAESGGVPDPFALLETVRRIRAEGGRPRVLLLSVADDPTGTVAPPEILHEVCEAAVAEELTVISDETWRDTRHDPHGTVFVGPAEMIPGHVVVLTDLAGSLTPTAWPAAVARFPSEGRGPILRARVTSALTAVRAELPPPIAAAAAYALGEPQPIRTRSAALSHLYGSLAAAARERLTAAGVLCRPPQTGPYLYADLGELRASLAARAITDSVDLETHLSARLGRPVPGGHRFGDSPDALRVRLSTPPLLGATDEQRQRAFDARDPLEVPEVREALSVLGSAFNELAGG</sequence>
<evidence type="ECO:0000256" key="2">
    <source>
        <dbReference type="ARBA" id="ARBA00007441"/>
    </source>
</evidence>
<evidence type="ECO:0000256" key="1">
    <source>
        <dbReference type="ARBA" id="ARBA00001933"/>
    </source>
</evidence>
<comment type="similarity">
    <text evidence="2">Belongs to the class-I pyridoxal-phosphate-dependent aminotransferase family.</text>
</comment>